<evidence type="ECO:0000313" key="10">
    <source>
        <dbReference type="EMBL" id="CAK6435977.1"/>
    </source>
</evidence>
<sequence length="2517" mass="252183">MGNEQSASDSQRTSSAPSPGSPPPPGSSRDAQRKPEEQPSAAHGAACTAPEGAAGLDPGVPFLEATERRKHTQDAGAPGGSPRPVSQEAEGTAHPGHQAEGPPEAHARSPPAAPGDWPLAQRPATQPSPGAQGDAPEPAPLGGSPARRGAAASGPGAGGESGLQEERPESESEVALASLGSSDQAPGLWAAPPGGRMEGAPGAGGAGPEAETVDGSDTQCPVKTRAPGASPRDAIGMATGGPPGGALLVGTREPRPPGPPAAQAPVAAEETASGPDVPALTDSAKEPADAASARREPPADPSGVGDGPARAPQEETGGPLDPEQSHEAQQGAPPPPPRALDEGASQLPGPRDEATAPEGPGAAERGGRPPGAEPGGEEPGPEPPGGACPRGLGGVQTQALGRRPDPETEEEASEATGDGSQLLAGMASARPGGQHGPGPSDRPGSPSAAAARSSAPAPAAHAPCSPDGPPEQGPATPPGPEGAWEHVSGGQGGAKPGPPSPAALEGAPGAREQGSPSESKTGSSPAPPQPGHDREDLLTGPQPPAPGPEAAGRGAPAAGPQPPNGESGAADLLRPGHSQQDSPARLGPPAAPRQPGRPGPDAAAPAEPGEEASRGDPGPAILAAAPPLTPAPRAPQEDASSSARPAEGPAPTSEPQRELPPGGLPGSPCSGPGDSEPERPVTERAEQEPGAQEDEAGSRRGAACPGGAGESAAAEARPPGQGEGMAPGTSGDSAGAPPRGPDSGAPGGAAPARLGPAPTGGAPAPARPGPAPTGGAPERAVGGEPGDGTPRLEEADAEALGRPGRRPPAEDSGVDGAAARAAGGADRGDSGTQRPPDQPGGGALSSGALQPEQPPCPGEQAPAPAPHEASHTELPSASTMDTTVAQVDTLMAQVDTPVAQMDTPMNSTMNAPVAQAQVDTPVSQAQVDTLMAQVDIPVNSTVDASVAQVDIPVAHVDTPVAQAQADTPVNSTVDTPVAQVDAPVAQAQVDPPVNSTVDTPVAQVDTPMAQVDVPVAQLDAPVAQADAPVNSTVDSPVAQVNTPMAQVDVPVAQAQVDPPVNSTVDAPVAQAAPSPERLPPAVTPTEAARDAPPRHADGAPGKGAGDGPGGEGPRPAVEPPAASGDAASASRTPAAAPLASPSQPGAAGASEGPGDPAPALASTPPPARGEQRTGEGSAAPGAGPPAPVVPVSPGRERGPERHGDRPGGPPRDPASPRQSGPAPGLPDFREHITKIFEASVRGAPADRPQRPPAPGDRAGAPRSRGGKHPDGLLSPGKLPDGTPAAAPAPVPAPPAGLRVADAEKREQALAVEAEAPHPVPQDPATEPPPRPAGTGMGQDLPGARAGEAVTGHLPVPKDKERPEGGSGRQEAPVEKAAGPQAAAWSRREGDSDPDDGIPAGGQLGPQAEGAQGPAPPGAPEDLPSPTSALSAPPPCGPGAGGAGEPEGAAALGTAEMGAGARSVPSGTAAAWGPPGGPGSSEGPQPPAPERPAPPGARTAGAASPPEPEEAGDARPAAREQRSSDSEEAFETPESTTPVKAPPAPPPPPPEVAPEPEASAPPSPEEPGGGEPAPGPDGPPSVLPVDGSPLRPPAHSCSAVFDEDKPIASSGAYNLDFDSIELVEPRPSDPTASEGPPGAQRRAPGPGPPARAALPRSLSLQAGDLDGAAGPADADTEAAAPEASSDCGSLKRTKRPRPPSLRRKQPPKRPPEAPPVPEAPPAEEGPGPGEESGPPGTHREPAPPEAPAPAPAEEAPLEPAALHPAAGPADTAGTDTAGTDTAGTDTADTVGTDTAGTDTAGTDGAAPPAGGSVQNSPPTGRKAAPAPAPEAAGVTLAESGPPEDAPARGGVRLEFDYSEDGGPEAAAARKPGRKPGARMPLRRPKAKKGPEPGDAPAAPPRPPAEPGDAPAARGAYSFDADKWDDPDFNPFSSASKMQASPKLPPPAAFGFPPEARGEPAEPGPAPGSPAQAPASFEIPVGAPDGHADGDGAGKPAKKKKAPLKTDTFRVKKSPKRSPLSDPPSQDPTPAATPEAPPVIAGVVHATDEEKLAVTSQKWACMTVELEADKQDFPQPSDLSSFVNETKFSSPSEELDYRNAYEIEYMEKIGSSLPEDDAPKKQALYLMFDTTQGSPVRSPPTRTSESPTPCSGSPSFEEAEALVTAGAKGPPPASRGLAPGPEKPPQKELEARAMGPTAEGIEMTAPEGAFASADALLSRLADPASLCGTLDYLEPDLAEKNPPVFAQKLQEELEFAVMRIEALKLARQIALASRSRQDAQREAAHPAEVSLSKAALYSRLAPAEPEKAPSLLFPPPDLDAALQGARAEVLAKEREVSEWKAKHEESRREVMEMRKIVAEYEKTIAQMIEDEQREKSASRQTVQQLVLEKEQALADLNSVEKSLADLFRRYEKMKAVLEGFRKNEEVLKKCAQEYLSRVKKEEQRYQALKVHAEEKLDRANAEIAQVRGQAQQEQAAFQASLRKGQLRVDALERTLEQKNKEIEELTKICDELIAKMGRS</sequence>
<dbReference type="Proteomes" id="UP001314169">
    <property type="component" value="Chromosome 14"/>
</dbReference>
<feature type="region of interest" description="Disordered" evidence="8">
    <location>
        <begin position="2070"/>
        <end position="2091"/>
    </location>
</feature>
<comment type="similarity">
    <text evidence="2">Belongs to the TACC family.</text>
</comment>
<feature type="region of interest" description="Disordered" evidence="8">
    <location>
        <begin position="1"/>
        <end position="885"/>
    </location>
</feature>
<evidence type="ECO:0000259" key="9">
    <source>
        <dbReference type="Pfam" id="PF05010"/>
    </source>
</evidence>
<feature type="compositionally biased region" description="Low complexity" evidence="8">
    <location>
        <begin position="1634"/>
        <end position="1685"/>
    </location>
</feature>
<evidence type="ECO:0000256" key="3">
    <source>
        <dbReference type="ARBA" id="ARBA00022490"/>
    </source>
</evidence>
<keyword evidence="4" id="KW-0597">Phosphoprotein</keyword>
<feature type="compositionally biased region" description="Gly residues" evidence="8">
    <location>
        <begin position="1100"/>
        <end position="1112"/>
    </location>
</feature>
<feature type="region of interest" description="Disordered" evidence="8">
    <location>
        <begin position="2127"/>
        <end position="2194"/>
    </location>
</feature>
<feature type="compositionally biased region" description="Low complexity" evidence="8">
    <location>
        <begin position="734"/>
        <end position="764"/>
    </location>
</feature>
<feature type="region of interest" description="Disordered" evidence="8">
    <location>
        <begin position="1058"/>
        <end position="1601"/>
    </location>
</feature>
<feature type="compositionally biased region" description="Pro residues" evidence="8">
    <location>
        <begin position="1539"/>
        <end position="1564"/>
    </location>
</feature>
<feature type="compositionally biased region" description="Low complexity" evidence="8">
    <location>
        <begin position="1750"/>
        <end position="1810"/>
    </location>
</feature>
<accession>A0ABN9ZCB0</accession>
<feature type="compositionally biased region" description="Pro residues" evidence="8">
    <location>
        <begin position="1572"/>
        <end position="1581"/>
    </location>
</feature>
<feature type="compositionally biased region" description="Low complexity" evidence="8">
    <location>
        <begin position="263"/>
        <end position="272"/>
    </location>
</feature>
<comment type="subcellular location">
    <subcellularLocation>
        <location evidence="1">Cytoplasm</location>
        <location evidence="1">Cytoskeleton</location>
    </subcellularLocation>
</comment>
<feature type="compositionally biased region" description="Low complexity" evidence="8">
    <location>
        <begin position="1721"/>
        <end position="1735"/>
    </location>
</feature>
<dbReference type="PANTHER" id="PTHR13924:SF11">
    <property type="entry name" value="TRANSFORMING ACIDIC COILED-COIL-CONTAINING PROTEIN 2"/>
    <property type="match status" value="1"/>
</dbReference>
<dbReference type="EMBL" id="OY882871">
    <property type="protein sequence ID" value="CAK6435977.1"/>
    <property type="molecule type" value="Genomic_DNA"/>
</dbReference>
<feature type="compositionally biased region" description="Polar residues" evidence="8">
    <location>
        <begin position="514"/>
        <end position="524"/>
    </location>
</feature>
<feature type="coiled-coil region" evidence="7">
    <location>
        <begin position="2320"/>
        <end position="2513"/>
    </location>
</feature>
<evidence type="ECO:0000313" key="11">
    <source>
        <dbReference type="Proteomes" id="UP001314169"/>
    </source>
</evidence>
<feature type="compositionally biased region" description="Basic residues" evidence="8">
    <location>
        <begin position="1690"/>
        <end position="1706"/>
    </location>
</feature>
<keyword evidence="11" id="KW-1185">Reference proteome</keyword>
<feature type="compositionally biased region" description="Low complexity" evidence="8">
    <location>
        <begin position="437"/>
        <end position="465"/>
    </location>
</feature>
<feature type="compositionally biased region" description="Low complexity" evidence="8">
    <location>
        <begin position="190"/>
        <end position="200"/>
    </location>
</feature>
<dbReference type="InterPro" id="IPR007707">
    <property type="entry name" value="TACC_C"/>
</dbReference>
<feature type="compositionally biased region" description="Basic residues" evidence="8">
    <location>
        <begin position="1869"/>
        <end position="1886"/>
    </location>
</feature>
<feature type="compositionally biased region" description="Low complexity" evidence="8">
    <location>
        <begin position="814"/>
        <end position="824"/>
    </location>
</feature>
<feature type="compositionally biased region" description="Low complexity" evidence="8">
    <location>
        <begin position="548"/>
        <end position="558"/>
    </location>
</feature>
<dbReference type="Pfam" id="PF05010">
    <property type="entry name" value="TACC_C"/>
    <property type="match status" value="1"/>
</dbReference>
<feature type="compositionally biased region" description="Low complexity" evidence="8">
    <location>
        <begin position="617"/>
        <end position="626"/>
    </location>
</feature>
<feature type="compositionally biased region" description="Pro residues" evidence="8">
    <location>
        <begin position="466"/>
        <end position="480"/>
    </location>
</feature>
<feature type="compositionally biased region" description="Basic and acidic residues" evidence="8">
    <location>
        <begin position="1087"/>
        <end position="1097"/>
    </location>
</feature>
<feature type="compositionally biased region" description="Basic and acidic residues" evidence="8">
    <location>
        <begin position="676"/>
        <end position="687"/>
    </location>
</feature>
<evidence type="ECO:0000256" key="7">
    <source>
        <dbReference type="SAM" id="Coils"/>
    </source>
</evidence>
<feature type="compositionally biased region" description="Polar residues" evidence="8">
    <location>
        <begin position="873"/>
        <end position="885"/>
    </location>
</feature>
<keyword evidence="6" id="KW-0206">Cytoskeleton</keyword>
<feature type="compositionally biased region" description="Low complexity" evidence="8">
    <location>
        <begin position="1121"/>
        <end position="1162"/>
    </location>
</feature>
<feature type="compositionally biased region" description="Polar residues" evidence="8">
    <location>
        <begin position="1"/>
        <end position="13"/>
    </location>
</feature>
<feature type="compositionally biased region" description="Low complexity" evidence="8">
    <location>
        <begin position="140"/>
        <end position="154"/>
    </location>
</feature>
<feature type="compositionally biased region" description="Low complexity" evidence="8">
    <location>
        <begin position="1905"/>
        <end position="1914"/>
    </location>
</feature>
<feature type="compositionally biased region" description="Pro residues" evidence="8">
    <location>
        <begin position="1483"/>
        <end position="1494"/>
    </location>
</feature>
<dbReference type="InterPro" id="IPR039915">
    <property type="entry name" value="TACC"/>
</dbReference>
<keyword evidence="5 7" id="KW-0175">Coiled coil</keyword>
<feature type="compositionally biased region" description="Basic and acidic residues" evidence="8">
    <location>
        <begin position="1511"/>
        <end position="1524"/>
    </location>
</feature>
<feature type="compositionally biased region" description="Basic and acidic residues" evidence="8">
    <location>
        <begin position="1194"/>
        <end position="1205"/>
    </location>
</feature>
<reference evidence="10" key="1">
    <citation type="submission" date="2023-12" db="EMBL/GenBank/DDBJ databases">
        <authorList>
            <person name="Brown T."/>
        </authorList>
    </citation>
    <scope>NUCLEOTIDE SEQUENCE</scope>
</reference>
<dbReference type="Gene3D" id="1.20.5.1700">
    <property type="match status" value="1"/>
</dbReference>
<feature type="compositionally biased region" description="Polar residues" evidence="8">
    <location>
        <begin position="2075"/>
        <end position="2090"/>
    </location>
</feature>
<feature type="domain" description="Transforming acidic coiled-coil-containing protein C-terminal" evidence="9">
    <location>
        <begin position="2314"/>
        <end position="2511"/>
    </location>
</feature>
<name>A0ABN9ZCB0_PIPNA</name>
<evidence type="ECO:0000256" key="4">
    <source>
        <dbReference type="ARBA" id="ARBA00022553"/>
    </source>
</evidence>
<evidence type="ECO:0000256" key="2">
    <source>
        <dbReference type="ARBA" id="ARBA00009423"/>
    </source>
</evidence>
<feature type="compositionally biased region" description="Low complexity" evidence="8">
    <location>
        <begin position="1822"/>
        <end position="1831"/>
    </location>
</feature>
<feature type="compositionally biased region" description="Low complexity" evidence="8">
    <location>
        <begin position="710"/>
        <end position="720"/>
    </location>
</feature>
<feature type="compositionally biased region" description="Pro residues" evidence="8">
    <location>
        <begin position="589"/>
        <end position="598"/>
    </location>
</feature>
<keyword evidence="3" id="KW-0963">Cytoplasm</keyword>
<evidence type="ECO:0000256" key="5">
    <source>
        <dbReference type="ARBA" id="ARBA00023054"/>
    </source>
</evidence>
<evidence type="ECO:0000256" key="1">
    <source>
        <dbReference type="ARBA" id="ARBA00004245"/>
    </source>
</evidence>
<organism evidence="10 11">
    <name type="scientific">Pipistrellus nathusii</name>
    <name type="common">Nathusius' pipistrelle</name>
    <dbReference type="NCBI Taxonomy" id="59473"/>
    <lineage>
        <taxon>Eukaryota</taxon>
        <taxon>Metazoa</taxon>
        <taxon>Chordata</taxon>
        <taxon>Craniata</taxon>
        <taxon>Vertebrata</taxon>
        <taxon>Euteleostomi</taxon>
        <taxon>Mammalia</taxon>
        <taxon>Eutheria</taxon>
        <taxon>Laurasiatheria</taxon>
        <taxon>Chiroptera</taxon>
        <taxon>Yangochiroptera</taxon>
        <taxon>Vespertilionidae</taxon>
        <taxon>Pipistrellus</taxon>
    </lineage>
</organism>
<evidence type="ECO:0000256" key="8">
    <source>
        <dbReference type="SAM" id="MobiDB-lite"/>
    </source>
</evidence>
<feature type="region of interest" description="Disordered" evidence="8">
    <location>
        <begin position="1617"/>
        <end position="2039"/>
    </location>
</feature>
<dbReference type="PANTHER" id="PTHR13924">
    <property type="entry name" value="TRANSFORMING ACIDIC COILED-COIL CONTAINING PROTEIN 1/2"/>
    <property type="match status" value="1"/>
</dbReference>
<protein>
    <recommendedName>
        <fullName evidence="9">Transforming acidic coiled-coil-containing protein C-terminal domain-containing protein</fullName>
    </recommendedName>
</protein>
<feature type="compositionally biased region" description="Low complexity" evidence="8">
    <location>
        <begin position="2132"/>
        <end position="2149"/>
    </location>
</feature>
<evidence type="ECO:0000256" key="6">
    <source>
        <dbReference type="ARBA" id="ARBA00023212"/>
    </source>
</evidence>
<feature type="compositionally biased region" description="Pro residues" evidence="8">
    <location>
        <begin position="1317"/>
        <end position="1331"/>
    </location>
</feature>
<proteinExistence type="inferred from homology"/>
<gene>
    <name evidence="10" type="ORF">MPIPNATIZW_LOCUS4283</name>
</gene>
<feature type="compositionally biased region" description="Basic and acidic residues" evidence="8">
    <location>
        <begin position="283"/>
        <end position="298"/>
    </location>
</feature>